<dbReference type="AlphaFoldDB" id="A0A811R4K3"/>
<evidence type="ECO:0000313" key="3">
    <source>
        <dbReference type="Proteomes" id="UP000604825"/>
    </source>
</evidence>
<comment type="caution">
    <text evidence="2">The sequence shown here is derived from an EMBL/GenBank/DDBJ whole genome shotgun (WGS) entry which is preliminary data.</text>
</comment>
<sequence>MAWASNLAVKETGVDGPGFWVDRLSLQASAELDEVRQLVNQTQLTDAEDARPDVEHFVCQMESLTPADCTDRLLRSRDGTPVPAAAFVWDSCAPKRVQHFTWLLVQGRIQSRSNLLRKKIVDNAICEGFLVCNRLFYSHPLPW</sequence>
<gene>
    <name evidence="2" type="ORF">NCGR_LOCUS48295</name>
</gene>
<accession>A0A811R4K3</accession>
<keyword evidence="3" id="KW-1185">Reference proteome</keyword>
<dbReference type="InterPro" id="IPR026960">
    <property type="entry name" value="RVT-Znf"/>
</dbReference>
<dbReference type="Proteomes" id="UP000604825">
    <property type="component" value="Unassembled WGS sequence"/>
</dbReference>
<dbReference type="OrthoDB" id="693846at2759"/>
<evidence type="ECO:0000259" key="1">
    <source>
        <dbReference type="Pfam" id="PF13966"/>
    </source>
</evidence>
<reference evidence="2" key="1">
    <citation type="submission" date="2020-10" db="EMBL/GenBank/DDBJ databases">
        <authorList>
            <person name="Han B."/>
            <person name="Lu T."/>
            <person name="Zhao Q."/>
            <person name="Huang X."/>
            <person name="Zhao Y."/>
        </authorList>
    </citation>
    <scope>NUCLEOTIDE SEQUENCE</scope>
</reference>
<evidence type="ECO:0000313" key="2">
    <source>
        <dbReference type="EMBL" id="CAD6264990.1"/>
    </source>
</evidence>
<protein>
    <recommendedName>
        <fullName evidence="1">Reverse transcriptase zinc-binding domain-containing protein</fullName>
    </recommendedName>
</protein>
<proteinExistence type="predicted"/>
<feature type="domain" description="Reverse transcriptase zinc-binding" evidence="1">
    <location>
        <begin position="80"/>
        <end position="127"/>
    </location>
</feature>
<name>A0A811R4K3_9POAL</name>
<organism evidence="2 3">
    <name type="scientific">Miscanthus lutarioriparius</name>
    <dbReference type="NCBI Taxonomy" id="422564"/>
    <lineage>
        <taxon>Eukaryota</taxon>
        <taxon>Viridiplantae</taxon>
        <taxon>Streptophyta</taxon>
        <taxon>Embryophyta</taxon>
        <taxon>Tracheophyta</taxon>
        <taxon>Spermatophyta</taxon>
        <taxon>Magnoliopsida</taxon>
        <taxon>Liliopsida</taxon>
        <taxon>Poales</taxon>
        <taxon>Poaceae</taxon>
        <taxon>PACMAD clade</taxon>
        <taxon>Panicoideae</taxon>
        <taxon>Andropogonodae</taxon>
        <taxon>Andropogoneae</taxon>
        <taxon>Saccharinae</taxon>
        <taxon>Miscanthus</taxon>
    </lineage>
</organism>
<dbReference type="EMBL" id="CAJGYO010000013">
    <property type="protein sequence ID" value="CAD6264990.1"/>
    <property type="molecule type" value="Genomic_DNA"/>
</dbReference>
<dbReference type="Pfam" id="PF13966">
    <property type="entry name" value="zf-RVT"/>
    <property type="match status" value="1"/>
</dbReference>